<keyword evidence="2" id="KW-0326">Glycosidase</keyword>
<dbReference type="OrthoDB" id="1334205at2759"/>
<protein>
    <submittedName>
        <fullName evidence="6">Uncharacterized protein</fullName>
    </submittedName>
</protein>
<evidence type="ECO:0000259" key="4">
    <source>
        <dbReference type="Pfam" id="PF01055"/>
    </source>
</evidence>
<dbReference type="CDD" id="cd06595">
    <property type="entry name" value="GH31_u1"/>
    <property type="match status" value="1"/>
</dbReference>
<dbReference type="GO" id="GO:0006491">
    <property type="term" value="P:N-glycan processing"/>
    <property type="evidence" value="ECO:0007669"/>
    <property type="project" value="TreeGrafter"/>
</dbReference>
<accession>A0A427YXB1</accession>
<feature type="region of interest" description="Disordered" evidence="3">
    <location>
        <begin position="1"/>
        <end position="34"/>
    </location>
</feature>
<evidence type="ECO:0000256" key="3">
    <source>
        <dbReference type="SAM" id="MobiDB-lite"/>
    </source>
</evidence>
<evidence type="ECO:0000259" key="5">
    <source>
        <dbReference type="Pfam" id="PF21365"/>
    </source>
</evidence>
<feature type="domain" description="Glycoside hydrolase family 31 TIM barrel" evidence="4">
    <location>
        <begin position="222"/>
        <end position="584"/>
    </location>
</feature>
<dbReference type="STRING" id="1890683.A0A427YXB1"/>
<comment type="caution">
    <text evidence="6">The sequence shown here is derived from an EMBL/GenBank/DDBJ whole genome shotgun (WGS) entry which is preliminary data.</text>
</comment>
<keyword evidence="7" id="KW-1185">Reference proteome</keyword>
<dbReference type="InterPro" id="IPR048395">
    <property type="entry name" value="Glyco_hydro_31_C"/>
</dbReference>
<dbReference type="InterPro" id="IPR017853">
    <property type="entry name" value="GH"/>
</dbReference>
<dbReference type="SUPFAM" id="SSF51011">
    <property type="entry name" value="Glycosyl hydrolase domain"/>
    <property type="match status" value="1"/>
</dbReference>
<keyword evidence="2" id="KW-0378">Hydrolase</keyword>
<dbReference type="Pfam" id="PF21365">
    <property type="entry name" value="Glyco_hydro_31_3rd"/>
    <property type="match status" value="1"/>
</dbReference>
<reference evidence="6 7" key="1">
    <citation type="submission" date="2018-11" db="EMBL/GenBank/DDBJ databases">
        <title>Genome sequence of Saitozyma podzolica DSM 27192.</title>
        <authorList>
            <person name="Aliyu H."/>
            <person name="Gorte O."/>
            <person name="Ochsenreither K."/>
        </authorList>
    </citation>
    <scope>NUCLEOTIDE SEQUENCE [LARGE SCALE GENOMIC DNA]</scope>
    <source>
        <strain evidence="6 7">DSM 27192</strain>
    </source>
</reference>
<evidence type="ECO:0000256" key="2">
    <source>
        <dbReference type="RuleBase" id="RU361185"/>
    </source>
</evidence>
<evidence type="ECO:0000313" key="6">
    <source>
        <dbReference type="EMBL" id="RSH95714.1"/>
    </source>
</evidence>
<dbReference type="Proteomes" id="UP000279259">
    <property type="component" value="Unassembled WGS sequence"/>
</dbReference>
<proteinExistence type="inferred from homology"/>
<gene>
    <name evidence="6" type="ORF">EHS25_000806</name>
</gene>
<dbReference type="AlphaFoldDB" id="A0A427YXB1"/>
<dbReference type="SUPFAM" id="SSF51445">
    <property type="entry name" value="(Trans)glycosidases"/>
    <property type="match status" value="1"/>
</dbReference>
<dbReference type="Pfam" id="PF01055">
    <property type="entry name" value="Glyco_hydro_31_2nd"/>
    <property type="match status" value="1"/>
</dbReference>
<dbReference type="Gene3D" id="2.60.40.1180">
    <property type="entry name" value="Golgi alpha-mannosidase II"/>
    <property type="match status" value="2"/>
</dbReference>
<sequence length="888" mass="97883">MVTVSNSDGAVTPSAAPLPASPFSKKYNPHARSSSQVIGPSFRLTVLTSNLIRFEYSPDSTFEDRASTFAVHRHLPAVPFQRIDRPDGGVEIHTEVLSVEYDGKAFSPSGFTAMLKASADRNTGHVGSAWGKFWRYGMEDGAGNLGGTCRTLDNVNGRCELEEGVLSTHGFAVVDDSASMLFTTEGWVAPRVPGRQDGYLFAYGDDYRGALQALFSISGKGPAVPRWALGNWWSKYYAYTADEYTGLMDRFEADEIPMSVAVLDMDWHLTDIPPEYGAPWTGYTWDRKLFPDHVGFLKGLHDKNLKTTLNTHPADGVRAFEEQYPAMCKALGRDASTKLVSAIGLYNTVPAPYHPRIWESTWTLPTPPSEPLPCPSTAFVDSPGTSRTGLLPGQLEPLGLPVTFDCTDRSFLSAYLNTLSHSLEDEGVDFWWIDWQQGPYSKIPGVDPLWMLNHYHFLDSVRHGRPMTFSRYAGPGSHRYPIGFSGDTHVTWESLHFQPEMTATASNIGYGWWSHDIGGHFYGYKDNELLARWTQLGVFSPVLRLHSSNNPFNTREPWRQSAECRAVMTTFLRLRHALVPYIYSCGVRASVESRTLVEPVYYDHPGSSAAYKYRNTYTFGTELFLAPITSPRDKATLLGKAPAWLPPGKWVDTFTNVVYDGDRALSFHRTLDKVPCLARQGAIIPHDAGKLHNGCPLPTHIEITLVVGADGAFELLEDNGEGDELEQIIFARTAITFDQAEGSLTIGPTAHPLVATREWSVRLPAFRPAPTQGMTAYAGDSPLTPRAEVRANETRIHLGPIPAGEEIIVDLGKNPSLLQNDVKSLVQAVLDPMQVEYNVKLAALQALGTDEDGSAAVPLNVAISRIDGMELPGEMRGAVVELLLAESR</sequence>
<dbReference type="GO" id="GO:0005975">
    <property type="term" value="P:carbohydrate metabolic process"/>
    <property type="evidence" value="ECO:0007669"/>
    <property type="project" value="InterPro"/>
</dbReference>
<organism evidence="6 7">
    <name type="scientific">Saitozyma podzolica</name>
    <dbReference type="NCBI Taxonomy" id="1890683"/>
    <lineage>
        <taxon>Eukaryota</taxon>
        <taxon>Fungi</taxon>
        <taxon>Dikarya</taxon>
        <taxon>Basidiomycota</taxon>
        <taxon>Agaricomycotina</taxon>
        <taxon>Tremellomycetes</taxon>
        <taxon>Tremellales</taxon>
        <taxon>Trimorphomycetaceae</taxon>
        <taxon>Saitozyma</taxon>
    </lineage>
</organism>
<dbReference type="InterPro" id="IPR000322">
    <property type="entry name" value="Glyco_hydro_31_TIM"/>
</dbReference>
<dbReference type="Gene3D" id="3.20.20.80">
    <property type="entry name" value="Glycosidases"/>
    <property type="match status" value="2"/>
</dbReference>
<feature type="compositionally biased region" description="Low complexity" evidence="3">
    <location>
        <begin position="13"/>
        <end position="24"/>
    </location>
</feature>
<comment type="similarity">
    <text evidence="1 2">Belongs to the glycosyl hydrolase 31 family.</text>
</comment>
<dbReference type="PANTHER" id="PTHR22762:SF89">
    <property type="entry name" value="ALPHA-XYLOSIDASE"/>
    <property type="match status" value="1"/>
</dbReference>
<dbReference type="GO" id="GO:0090599">
    <property type="term" value="F:alpha-glucosidase activity"/>
    <property type="evidence" value="ECO:0007669"/>
    <property type="project" value="TreeGrafter"/>
</dbReference>
<dbReference type="InterPro" id="IPR013780">
    <property type="entry name" value="Glyco_hydro_b"/>
</dbReference>
<evidence type="ECO:0000313" key="7">
    <source>
        <dbReference type="Proteomes" id="UP000279259"/>
    </source>
</evidence>
<name>A0A427YXB1_9TREE</name>
<dbReference type="PANTHER" id="PTHR22762">
    <property type="entry name" value="ALPHA-GLUCOSIDASE"/>
    <property type="match status" value="1"/>
</dbReference>
<evidence type="ECO:0000256" key="1">
    <source>
        <dbReference type="ARBA" id="ARBA00007806"/>
    </source>
</evidence>
<dbReference type="EMBL" id="RSCD01000001">
    <property type="protein sequence ID" value="RSH95714.1"/>
    <property type="molecule type" value="Genomic_DNA"/>
</dbReference>
<feature type="domain" description="Glycosyl hydrolase family 31 C-terminal" evidence="5">
    <location>
        <begin position="595"/>
        <end position="684"/>
    </location>
</feature>